<dbReference type="SUPFAM" id="SSF54427">
    <property type="entry name" value="NTF2-like"/>
    <property type="match status" value="1"/>
</dbReference>
<dbReference type="InterPro" id="IPR016878">
    <property type="entry name" value="MICAH-like"/>
</dbReference>
<reference evidence="1 2" key="1">
    <citation type="submission" date="2017-01" db="EMBL/GenBank/DDBJ databases">
        <title>Novel large sulfur bacteria in the metagenomes of groundwater-fed chemosynthetic microbial mats in the Lake Huron basin.</title>
        <authorList>
            <person name="Sharrar A.M."/>
            <person name="Flood B.E."/>
            <person name="Bailey J.V."/>
            <person name="Jones D.S."/>
            <person name="Biddanda B."/>
            <person name="Ruberg S.A."/>
            <person name="Marcus D.N."/>
            <person name="Dick G.J."/>
        </authorList>
    </citation>
    <scope>NUCLEOTIDE SEQUENCE [LARGE SCALE GENOMIC DNA]</scope>
    <source>
        <strain evidence="1">A8</strain>
    </source>
</reference>
<dbReference type="AlphaFoldDB" id="A0A1Y1QBE1"/>
<sequence length="178" mass="19473">MPPTPPVAPSVTIATAAPSAVTAPITEQEVEQAQQAWAASLVTLGQLHQAGGDVQSAALQLLNRLYAYDEGKVIFKPTKAAVDEFRETKEQALSYFVTGQVAEDHGFALQPWSKVRFENHQIVINADTAEAMGVYFFTDAKTGTETKVDFTFGYKRAKADGHLVIFLHHSSLPYEPKH</sequence>
<name>A0A1Y1QBE1_9GAMM</name>
<organism evidence="1 2">
    <name type="scientific">Thiothrix lacustris</name>
    <dbReference type="NCBI Taxonomy" id="525917"/>
    <lineage>
        <taxon>Bacteria</taxon>
        <taxon>Pseudomonadati</taxon>
        <taxon>Pseudomonadota</taxon>
        <taxon>Gammaproteobacteria</taxon>
        <taxon>Thiotrichales</taxon>
        <taxon>Thiotrichaceae</taxon>
        <taxon>Thiothrix</taxon>
    </lineage>
</organism>
<dbReference type="Proteomes" id="UP000192491">
    <property type="component" value="Unassembled WGS sequence"/>
</dbReference>
<evidence type="ECO:0000313" key="2">
    <source>
        <dbReference type="Proteomes" id="UP000192491"/>
    </source>
</evidence>
<dbReference type="PIRSF" id="PIRSF028288">
    <property type="entry name" value="UCP028288"/>
    <property type="match status" value="1"/>
</dbReference>
<dbReference type="InterPro" id="IPR032710">
    <property type="entry name" value="NTF2-like_dom_sf"/>
</dbReference>
<proteinExistence type="predicted"/>
<evidence type="ECO:0008006" key="3">
    <source>
        <dbReference type="Google" id="ProtNLM"/>
    </source>
</evidence>
<dbReference type="Gene3D" id="3.10.450.50">
    <property type="match status" value="1"/>
</dbReference>
<accession>A0A1Y1QBE1</accession>
<evidence type="ECO:0000313" key="1">
    <source>
        <dbReference type="EMBL" id="OQX01940.1"/>
    </source>
</evidence>
<protein>
    <recommendedName>
        <fullName evidence="3">Phosphoribosyl-AMP cyclohydrolase</fullName>
    </recommendedName>
</protein>
<gene>
    <name evidence="1" type="ORF">BWK73_44385</name>
</gene>
<dbReference type="EMBL" id="MTEJ01000530">
    <property type="protein sequence ID" value="OQX01940.1"/>
    <property type="molecule type" value="Genomic_DNA"/>
</dbReference>
<comment type="caution">
    <text evidence="1">The sequence shown here is derived from an EMBL/GenBank/DDBJ whole genome shotgun (WGS) entry which is preliminary data.</text>
</comment>